<reference evidence="1" key="1">
    <citation type="submission" date="2013-11" db="EMBL/GenBank/DDBJ databases">
        <title>Draft genome sequence of the broad-host-range Rhizobium sp. LPU83 strain, a member of the low-genetic diversity Oregon-like Rhizobium sp. group.</title>
        <authorList>
            <person name="Wibberg D."/>
            <person name="Puehler A."/>
            <person name="Schlueter A."/>
        </authorList>
    </citation>
    <scope>NUCLEOTIDE SEQUENCE [LARGE SCALE GENOMIC DNA]</scope>
    <source>
        <strain evidence="1">LPU83</strain>
        <plasmid evidence="1">pLPU83d</plasmid>
    </source>
</reference>
<dbReference type="KEGG" id="rhl:LPU83_pLPU83d_0624"/>
<keyword evidence="1" id="KW-0614">Plasmid</keyword>
<sequence length="180" mass="19896">MSKWFSTERRSTLLGKNLNRYTEMEVPGTVEYLIDELKEKRHKPAPGADLLLPNVYDELMADVIDVKDLGSGVNGGTECDHLAFRNKDVDWQIWIARGEHPYPCRYVVTDKQVDRAPRYTIQIRDWKTGTDVAGLEAGEGLAIPGVHSFVSTAEARVGRCLTPVSVAGAAPVAALRGRCV</sequence>
<dbReference type="Proteomes" id="UP000019443">
    <property type="component" value="Plasmid pLPU83d"/>
</dbReference>
<name>W6RPB5_9HYPH</name>
<geneLocation type="plasmid" evidence="1 2">
    <name>pLPU83d</name>
</geneLocation>
<evidence type="ECO:0000313" key="2">
    <source>
        <dbReference type="Proteomes" id="UP000019443"/>
    </source>
</evidence>
<gene>
    <name evidence="1" type="ORF">LPU83_pLPU83d_0624</name>
</gene>
<protein>
    <submittedName>
        <fullName evidence="1">Uncharacterized protein</fullName>
    </submittedName>
</protein>
<dbReference type="InterPro" id="IPR019207">
    <property type="entry name" value="DUF2092"/>
</dbReference>
<organism evidence="1 2">
    <name type="scientific">Rhizobium favelukesii</name>
    <dbReference type="NCBI Taxonomy" id="348824"/>
    <lineage>
        <taxon>Bacteria</taxon>
        <taxon>Pseudomonadati</taxon>
        <taxon>Pseudomonadota</taxon>
        <taxon>Alphaproteobacteria</taxon>
        <taxon>Hyphomicrobiales</taxon>
        <taxon>Rhizobiaceae</taxon>
        <taxon>Rhizobium/Agrobacterium group</taxon>
        <taxon>Rhizobium</taxon>
    </lineage>
</organism>
<dbReference type="HOGENOM" id="CLU_1495074_0_0_5"/>
<proteinExistence type="predicted"/>
<dbReference type="Pfam" id="PF09865">
    <property type="entry name" value="DUF2092"/>
    <property type="match status" value="1"/>
</dbReference>
<accession>W6RPB5</accession>
<keyword evidence="2" id="KW-1185">Reference proteome</keyword>
<dbReference type="RefSeq" id="WP_082321329.1">
    <property type="nucleotide sequence ID" value="NZ_ATTO01000109.1"/>
</dbReference>
<dbReference type="EMBL" id="HG916855">
    <property type="protein sequence ID" value="CDM61995.1"/>
    <property type="molecule type" value="Genomic_DNA"/>
</dbReference>
<dbReference type="AlphaFoldDB" id="W6RPB5"/>
<dbReference type="PATRIC" id="fig|348824.6.peg.6274"/>
<evidence type="ECO:0000313" key="1">
    <source>
        <dbReference type="EMBL" id="CDM61995.1"/>
    </source>
</evidence>